<evidence type="ECO:0000313" key="2">
    <source>
        <dbReference type="Proteomes" id="UP000596661"/>
    </source>
</evidence>
<reference evidence="1" key="1">
    <citation type="submission" date="2018-11" db="EMBL/GenBank/DDBJ databases">
        <authorList>
            <person name="Grassa J C."/>
        </authorList>
    </citation>
    <scope>NUCLEOTIDE SEQUENCE [LARGE SCALE GENOMIC DNA]</scope>
</reference>
<dbReference type="Proteomes" id="UP000596661">
    <property type="component" value="Chromosome 5"/>
</dbReference>
<protein>
    <submittedName>
        <fullName evidence="1">Uncharacterized protein</fullName>
    </submittedName>
</protein>
<proteinExistence type="predicted"/>
<dbReference type="EnsemblPlants" id="evm.model.05.439">
    <property type="protein sequence ID" value="cds.evm.model.05.439"/>
    <property type="gene ID" value="evm.TU.05.439"/>
</dbReference>
<reference evidence="1" key="2">
    <citation type="submission" date="2021-03" db="UniProtKB">
        <authorList>
            <consortium name="EnsemblPlants"/>
        </authorList>
    </citation>
    <scope>IDENTIFICATION</scope>
</reference>
<evidence type="ECO:0000313" key="1">
    <source>
        <dbReference type="EnsemblPlants" id="cds.evm.model.05.439"/>
    </source>
</evidence>
<sequence length="137" mass="15942">MILVDVGSFGDWFLHLFSQLDEEQSFQVVMLVLAIYFARNQLLWKGRNSIVNLARITLDQWRKAQERSVFLAFDTWYLSNGPELWSKPGYEKLKVNIDVALFVRRKVWFWWGCSGSQGSGCGWDYGTTDWASSSRNC</sequence>
<dbReference type="Gramene" id="evm.model.05.439">
    <property type="protein sequence ID" value="cds.evm.model.05.439"/>
    <property type="gene ID" value="evm.TU.05.439"/>
</dbReference>
<accession>A0A803PQF0</accession>
<dbReference type="AlphaFoldDB" id="A0A803PQF0"/>
<organism evidence="1 2">
    <name type="scientific">Cannabis sativa</name>
    <name type="common">Hemp</name>
    <name type="synonym">Marijuana</name>
    <dbReference type="NCBI Taxonomy" id="3483"/>
    <lineage>
        <taxon>Eukaryota</taxon>
        <taxon>Viridiplantae</taxon>
        <taxon>Streptophyta</taxon>
        <taxon>Embryophyta</taxon>
        <taxon>Tracheophyta</taxon>
        <taxon>Spermatophyta</taxon>
        <taxon>Magnoliopsida</taxon>
        <taxon>eudicotyledons</taxon>
        <taxon>Gunneridae</taxon>
        <taxon>Pentapetalae</taxon>
        <taxon>rosids</taxon>
        <taxon>fabids</taxon>
        <taxon>Rosales</taxon>
        <taxon>Cannabaceae</taxon>
        <taxon>Cannabis</taxon>
    </lineage>
</organism>
<dbReference type="EMBL" id="UZAU01000425">
    <property type="status" value="NOT_ANNOTATED_CDS"/>
    <property type="molecule type" value="Genomic_DNA"/>
</dbReference>
<keyword evidence="2" id="KW-1185">Reference proteome</keyword>
<name>A0A803PQF0_CANSA</name>